<feature type="binding site" evidence="2">
    <location>
        <position position="20"/>
    </location>
    <ligand>
        <name>Zn(2+)</name>
        <dbReference type="ChEBI" id="CHEBI:29105"/>
    </ligand>
</feature>
<dbReference type="GO" id="GO:0010126">
    <property type="term" value="P:mycothiol metabolic process"/>
    <property type="evidence" value="ECO:0007669"/>
    <property type="project" value="UniProtKB-UniRule"/>
</dbReference>
<gene>
    <name evidence="2 3" type="primary">mca</name>
    <name evidence="3" type="ORF">CJ198_12255</name>
</gene>
<comment type="catalytic activity">
    <reaction evidence="2">
        <text>mycothiol S-conjugate + H2O = an N-acetyl-L-cysteine-S-conjugate + 1D-myo-inositol 2-amino-2-deoxy-alpha-D-glucopyranoside</text>
        <dbReference type="Rhea" id="RHEA:36543"/>
        <dbReference type="ChEBI" id="CHEBI:15377"/>
        <dbReference type="ChEBI" id="CHEBI:58718"/>
        <dbReference type="ChEBI" id="CHEBI:58886"/>
        <dbReference type="ChEBI" id="CHEBI:59633"/>
        <dbReference type="EC" id="3.5.1.115"/>
    </reaction>
</comment>
<dbReference type="NCBIfam" id="TIGR03446">
    <property type="entry name" value="mycothiol_Mca"/>
    <property type="match status" value="1"/>
</dbReference>
<dbReference type="GO" id="GO:0008270">
    <property type="term" value="F:zinc ion binding"/>
    <property type="evidence" value="ECO:0007669"/>
    <property type="project" value="UniProtKB-UniRule"/>
</dbReference>
<comment type="function">
    <text evidence="2">A mycothiol (MSH, N-acetylcysteinyl-glucosaminyl-inositol) S-conjugate amidase, it recycles conjugated MSH to the N-acetyl cysteine conjugate (AcCys S-conjugate, a mercapturic acid) and the MSH precursor. Involved in MSH-dependent detoxification of a number of alkylating agents and antibiotics.</text>
</comment>
<keyword evidence="4" id="KW-1185">Reference proteome</keyword>
<dbReference type="GO" id="GO:0016811">
    <property type="term" value="F:hydrolase activity, acting on carbon-nitrogen (but not peptide) bonds, in linear amides"/>
    <property type="evidence" value="ECO:0007669"/>
    <property type="project" value="TreeGrafter"/>
</dbReference>
<dbReference type="OrthoDB" id="158614at2"/>
<comment type="similarity">
    <text evidence="2">Belongs to the MshB deacetylase family. Mca subfamily.</text>
</comment>
<dbReference type="GO" id="GO:0010127">
    <property type="term" value="P:mycothiol-dependent detoxification"/>
    <property type="evidence" value="ECO:0007669"/>
    <property type="project" value="UniProtKB-UniRule"/>
</dbReference>
<dbReference type="PANTHER" id="PTHR12993">
    <property type="entry name" value="N-ACETYLGLUCOSAMINYL-PHOSPHATIDYLINOSITOL DE-N-ACETYLASE-RELATED"/>
    <property type="match status" value="1"/>
</dbReference>
<evidence type="ECO:0000313" key="3">
    <source>
        <dbReference type="EMBL" id="PMB97308.1"/>
    </source>
</evidence>
<keyword evidence="2" id="KW-0378">Hydrolase</keyword>
<dbReference type="EC" id="3.5.1.115" evidence="2"/>
<dbReference type="RefSeq" id="WP_102162893.1">
    <property type="nucleotide sequence ID" value="NZ_PNFZ01000008.1"/>
</dbReference>
<protein>
    <recommendedName>
        <fullName evidence="2">Mycothiol S-conjugate amidase</fullName>
        <ecNumber evidence="2">3.5.1.115</ecNumber>
    </recommendedName>
</protein>
<dbReference type="InterPro" id="IPR003737">
    <property type="entry name" value="GlcNAc_PI_deacetylase-related"/>
</dbReference>
<feature type="binding site" evidence="2">
    <location>
        <position position="23"/>
    </location>
    <ligand>
        <name>Zn(2+)</name>
        <dbReference type="ChEBI" id="CHEBI:29105"/>
    </ligand>
</feature>
<dbReference type="PANTHER" id="PTHR12993:SF11">
    <property type="entry name" value="N-ACETYLGLUCOSAMINYL-PHOSPHATIDYLINOSITOL DE-N-ACETYLASE"/>
    <property type="match status" value="1"/>
</dbReference>
<dbReference type="SUPFAM" id="SSF102588">
    <property type="entry name" value="LmbE-like"/>
    <property type="match status" value="1"/>
</dbReference>
<proteinExistence type="inferred from homology"/>
<dbReference type="Pfam" id="PF02585">
    <property type="entry name" value="PIG-L"/>
    <property type="match status" value="1"/>
</dbReference>
<keyword evidence="2" id="KW-0479">Metal-binding</keyword>
<accession>A0A2N6PF69</accession>
<evidence type="ECO:0000313" key="4">
    <source>
        <dbReference type="Proteomes" id="UP000235703"/>
    </source>
</evidence>
<dbReference type="AlphaFoldDB" id="A0A2N6PF69"/>
<dbReference type="InterPro" id="IPR024078">
    <property type="entry name" value="LmbE-like_dom_sf"/>
</dbReference>
<comment type="subunit">
    <text evidence="2">Monomer.</text>
</comment>
<dbReference type="EMBL" id="PNFZ01000008">
    <property type="protein sequence ID" value="PMB97308.1"/>
    <property type="molecule type" value="Genomic_DNA"/>
</dbReference>
<name>A0A2N6PF69_9MICO</name>
<dbReference type="Gene3D" id="3.40.50.10320">
    <property type="entry name" value="LmbE-like"/>
    <property type="match status" value="1"/>
</dbReference>
<comment type="caution">
    <text evidence="3">The sequence shown here is derived from an EMBL/GenBank/DDBJ whole genome shotgun (WGS) entry which is preliminary data.</text>
</comment>
<dbReference type="Proteomes" id="UP000235703">
    <property type="component" value="Unassembled WGS sequence"/>
</dbReference>
<keyword evidence="1 2" id="KW-0862">Zinc</keyword>
<evidence type="ECO:0000256" key="1">
    <source>
        <dbReference type="ARBA" id="ARBA00022833"/>
    </source>
</evidence>
<sequence length="339" mass="37291">MSVSSGRPFHGLRMLAVHAHPDDESSKGAATTALYTSLGARVMIATMTGGEAGDILNPALLNSPAARRDIAGLRRDEMAAAAEVLGAEHRWIGFVDSGLPEGDPATETPHGSFYQVPTDVAARPLVHLIRSFRPHVLTTYDERGGYPHPDHIKNHIVSMTAVEQAADAAVNPELGEPWQVQKVYYNMDLSPRKWLAIHEKMTAEGHESPFADMLEKYRSRNQERNSWLTARIACGQMLERSDRALLSHATQIDPKGGFFSEARKIAKTFWPTEEFELAIDNTGREPLERGSDFLESDLFAGVTRDDGRRIPDAGLLEPYVETRAAVPSAGQTPAEKENV</sequence>
<comment type="cofactor">
    <cofactor evidence="2">
        <name>Zn(2+)</name>
        <dbReference type="ChEBI" id="CHEBI:29105"/>
    </cofactor>
    <text evidence="2">Binds 1 zinc ion per subunit.</text>
</comment>
<reference evidence="3 4" key="1">
    <citation type="submission" date="2017-09" db="EMBL/GenBank/DDBJ databases">
        <title>Bacterial strain isolated from the female urinary microbiota.</title>
        <authorList>
            <person name="Thomas-White K."/>
            <person name="Kumar N."/>
            <person name="Forster S."/>
            <person name="Putonti C."/>
            <person name="Lawley T."/>
            <person name="Wolfe A.J."/>
        </authorList>
    </citation>
    <scope>NUCLEOTIDE SEQUENCE [LARGE SCALE GENOMIC DNA]</scope>
    <source>
        <strain evidence="3 4">UMB0680</strain>
    </source>
</reference>
<evidence type="ECO:0000256" key="2">
    <source>
        <dbReference type="HAMAP-Rule" id="MF_01482"/>
    </source>
</evidence>
<dbReference type="InterPro" id="IPR017811">
    <property type="entry name" value="Mca"/>
</dbReference>
<organism evidence="3 4">
    <name type="scientific">Brevibacterium luteolum</name>
    <dbReference type="NCBI Taxonomy" id="199591"/>
    <lineage>
        <taxon>Bacteria</taxon>
        <taxon>Bacillati</taxon>
        <taxon>Actinomycetota</taxon>
        <taxon>Actinomycetes</taxon>
        <taxon>Micrococcales</taxon>
        <taxon>Brevibacteriaceae</taxon>
        <taxon>Brevibacterium</taxon>
    </lineage>
</organism>
<feature type="binding site" evidence="2">
    <location>
        <position position="151"/>
    </location>
    <ligand>
        <name>Zn(2+)</name>
        <dbReference type="ChEBI" id="CHEBI:29105"/>
    </ligand>
</feature>
<dbReference type="HAMAP" id="MF_01482">
    <property type="entry name" value="Mca"/>
    <property type="match status" value="1"/>
</dbReference>